<dbReference type="AlphaFoldDB" id="A0A518GB52"/>
<proteinExistence type="predicted"/>
<evidence type="ECO:0000313" key="2">
    <source>
        <dbReference type="EMBL" id="QDV25835.1"/>
    </source>
</evidence>
<dbReference type="SUPFAM" id="SSF47240">
    <property type="entry name" value="Ferritin-like"/>
    <property type="match status" value="1"/>
</dbReference>
<evidence type="ECO:0000313" key="3">
    <source>
        <dbReference type="Proteomes" id="UP000318017"/>
    </source>
</evidence>
<dbReference type="PANTHER" id="PTHR30565:SF9">
    <property type="entry name" value="PROTEIN YCIF"/>
    <property type="match status" value="1"/>
</dbReference>
<dbReference type="Proteomes" id="UP000318017">
    <property type="component" value="Chromosome"/>
</dbReference>
<protein>
    <submittedName>
        <fullName evidence="2">Uncharacterized protein</fullName>
    </submittedName>
</protein>
<dbReference type="EMBL" id="CP036298">
    <property type="protein sequence ID" value="QDV25835.1"/>
    <property type="molecule type" value="Genomic_DNA"/>
</dbReference>
<dbReference type="InterPro" id="IPR047114">
    <property type="entry name" value="YciF"/>
</dbReference>
<keyword evidence="3" id="KW-1185">Reference proteome</keyword>
<dbReference type="KEGG" id="ahel:Q31a_41630"/>
<dbReference type="Gene3D" id="1.20.1260.10">
    <property type="match status" value="1"/>
</dbReference>
<accession>A0A518GB52</accession>
<dbReference type="InterPro" id="IPR009078">
    <property type="entry name" value="Ferritin-like_SF"/>
</dbReference>
<gene>
    <name evidence="2" type="ORF">Q31a_41630</name>
</gene>
<organism evidence="2 3">
    <name type="scientific">Aureliella helgolandensis</name>
    <dbReference type="NCBI Taxonomy" id="2527968"/>
    <lineage>
        <taxon>Bacteria</taxon>
        <taxon>Pseudomonadati</taxon>
        <taxon>Planctomycetota</taxon>
        <taxon>Planctomycetia</taxon>
        <taxon>Pirellulales</taxon>
        <taxon>Pirellulaceae</taxon>
        <taxon>Aureliella</taxon>
    </lineage>
</organism>
<feature type="compositionally biased region" description="Basic and acidic residues" evidence="1">
    <location>
        <begin position="1"/>
        <end position="10"/>
    </location>
</feature>
<dbReference type="InterPro" id="IPR010287">
    <property type="entry name" value="DUF892_YciF-like"/>
</dbReference>
<dbReference type="RefSeq" id="WP_145081457.1">
    <property type="nucleotide sequence ID" value="NZ_CP036298.1"/>
</dbReference>
<dbReference type="Pfam" id="PF05974">
    <property type="entry name" value="DUF892"/>
    <property type="match status" value="1"/>
</dbReference>
<dbReference type="InterPro" id="IPR012347">
    <property type="entry name" value="Ferritin-like"/>
</dbReference>
<feature type="region of interest" description="Disordered" evidence="1">
    <location>
        <begin position="1"/>
        <end position="28"/>
    </location>
</feature>
<sequence>MKGLTKEGERGINASGETSIKDAAPISEAQRVEHNEMAGYDPARTFAQQCGRQDVADLFQQTLDEEITG</sequence>
<name>A0A518GB52_9BACT</name>
<reference evidence="2 3" key="1">
    <citation type="submission" date="2019-02" db="EMBL/GenBank/DDBJ databases">
        <title>Deep-cultivation of Planctomycetes and their phenomic and genomic characterization uncovers novel biology.</title>
        <authorList>
            <person name="Wiegand S."/>
            <person name="Jogler M."/>
            <person name="Boedeker C."/>
            <person name="Pinto D."/>
            <person name="Vollmers J."/>
            <person name="Rivas-Marin E."/>
            <person name="Kohn T."/>
            <person name="Peeters S.H."/>
            <person name="Heuer A."/>
            <person name="Rast P."/>
            <person name="Oberbeckmann S."/>
            <person name="Bunk B."/>
            <person name="Jeske O."/>
            <person name="Meyerdierks A."/>
            <person name="Storesund J.E."/>
            <person name="Kallscheuer N."/>
            <person name="Luecker S."/>
            <person name="Lage O.M."/>
            <person name="Pohl T."/>
            <person name="Merkel B.J."/>
            <person name="Hornburger P."/>
            <person name="Mueller R.-W."/>
            <person name="Bruemmer F."/>
            <person name="Labrenz M."/>
            <person name="Spormann A.M."/>
            <person name="Op den Camp H."/>
            <person name="Overmann J."/>
            <person name="Amann R."/>
            <person name="Jetten M.S.M."/>
            <person name="Mascher T."/>
            <person name="Medema M.H."/>
            <person name="Devos D.P."/>
            <person name="Kaster A.-K."/>
            <person name="Ovreas L."/>
            <person name="Rohde M."/>
            <person name="Galperin M.Y."/>
            <person name="Jogler C."/>
        </authorList>
    </citation>
    <scope>NUCLEOTIDE SEQUENCE [LARGE SCALE GENOMIC DNA]</scope>
    <source>
        <strain evidence="2 3">Q31a</strain>
    </source>
</reference>
<evidence type="ECO:0000256" key="1">
    <source>
        <dbReference type="SAM" id="MobiDB-lite"/>
    </source>
</evidence>
<dbReference type="PANTHER" id="PTHR30565">
    <property type="entry name" value="PROTEIN YCIF"/>
    <property type="match status" value="1"/>
</dbReference>